<keyword evidence="3" id="KW-1185">Reference proteome</keyword>
<gene>
    <name evidence="2" type="ORF">J1605_012644</name>
</gene>
<feature type="compositionally biased region" description="Basic and acidic residues" evidence="1">
    <location>
        <begin position="60"/>
        <end position="74"/>
    </location>
</feature>
<sequence length="168" mass="17527">MSSAHAHQGSPRPLPAPGAPTPSLSAAPPRRLPVTCLGAGNGKLGGVRRVQFAMGLFGKTPEKPPKELGAEGRVKTSSASAPGAEAAAPALPLEPLPRRALVRPARNLSLAQAPPADSWRTSPGSERGTRRTPSPRRDGPGARRPFPTNCAVLRGRLWISFPCPPTFC</sequence>
<proteinExistence type="predicted"/>
<name>A0AB34GLM4_ESCRO</name>
<protein>
    <submittedName>
        <fullName evidence="2">Uncharacterized protein</fullName>
    </submittedName>
</protein>
<feature type="region of interest" description="Disordered" evidence="1">
    <location>
        <begin position="56"/>
        <end position="148"/>
    </location>
</feature>
<feature type="region of interest" description="Disordered" evidence="1">
    <location>
        <begin position="1"/>
        <end position="43"/>
    </location>
</feature>
<reference evidence="2 3" key="1">
    <citation type="submission" date="2022-11" db="EMBL/GenBank/DDBJ databases">
        <title>Whole genome sequence of Eschrichtius robustus ER-17-0199.</title>
        <authorList>
            <person name="Bruniche-Olsen A."/>
            <person name="Black A.N."/>
            <person name="Fields C.J."/>
            <person name="Walden K."/>
            <person name="Dewoody J.A."/>
        </authorList>
    </citation>
    <scope>NUCLEOTIDE SEQUENCE [LARGE SCALE GENOMIC DNA]</scope>
    <source>
        <strain evidence="2">ER-17-0199</strain>
        <tissue evidence="2">Blubber</tissue>
    </source>
</reference>
<accession>A0AB34GLM4</accession>
<comment type="caution">
    <text evidence="2">The sequence shown here is derived from an EMBL/GenBank/DDBJ whole genome shotgun (WGS) entry which is preliminary data.</text>
</comment>
<evidence type="ECO:0000313" key="2">
    <source>
        <dbReference type="EMBL" id="KAJ8779355.1"/>
    </source>
</evidence>
<dbReference type="Proteomes" id="UP001159641">
    <property type="component" value="Unassembled WGS sequence"/>
</dbReference>
<dbReference type="AlphaFoldDB" id="A0AB34GLM4"/>
<organism evidence="2 3">
    <name type="scientific">Eschrichtius robustus</name>
    <name type="common">California gray whale</name>
    <name type="synonym">Eschrichtius gibbosus</name>
    <dbReference type="NCBI Taxonomy" id="9764"/>
    <lineage>
        <taxon>Eukaryota</taxon>
        <taxon>Metazoa</taxon>
        <taxon>Chordata</taxon>
        <taxon>Craniata</taxon>
        <taxon>Vertebrata</taxon>
        <taxon>Euteleostomi</taxon>
        <taxon>Mammalia</taxon>
        <taxon>Eutheria</taxon>
        <taxon>Laurasiatheria</taxon>
        <taxon>Artiodactyla</taxon>
        <taxon>Whippomorpha</taxon>
        <taxon>Cetacea</taxon>
        <taxon>Mysticeti</taxon>
        <taxon>Eschrichtiidae</taxon>
        <taxon>Eschrichtius</taxon>
    </lineage>
</organism>
<feature type="compositionally biased region" description="Low complexity" evidence="1">
    <location>
        <begin position="79"/>
        <end position="106"/>
    </location>
</feature>
<evidence type="ECO:0000256" key="1">
    <source>
        <dbReference type="SAM" id="MobiDB-lite"/>
    </source>
</evidence>
<evidence type="ECO:0000313" key="3">
    <source>
        <dbReference type="Proteomes" id="UP001159641"/>
    </source>
</evidence>
<dbReference type="EMBL" id="JAIQCJ010002225">
    <property type="protein sequence ID" value="KAJ8779355.1"/>
    <property type="molecule type" value="Genomic_DNA"/>
</dbReference>